<protein>
    <submittedName>
        <fullName evidence="12">General secretion pathway protein L</fullName>
    </submittedName>
</protein>
<evidence type="ECO:0000256" key="9">
    <source>
        <dbReference type="ARBA" id="ARBA00023136"/>
    </source>
</evidence>
<keyword evidence="5" id="KW-0997">Cell inner membrane</keyword>
<dbReference type="GO" id="GO:0015627">
    <property type="term" value="C:type II protein secretion system complex"/>
    <property type="evidence" value="ECO:0007669"/>
    <property type="project" value="InterPro"/>
</dbReference>
<evidence type="ECO:0000256" key="5">
    <source>
        <dbReference type="ARBA" id="ARBA00022519"/>
    </source>
</evidence>
<dbReference type="SUPFAM" id="SSF53067">
    <property type="entry name" value="Actin-like ATPase domain"/>
    <property type="match status" value="1"/>
</dbReference>
<evidence type="ECO:0000313" key="12">
    <source>
        <dbReference type="EMBL" id="AZE48813.1"/>
    </source>
</evidence>
<organism evidence="12 13">
    <name type="scientific">Pseudomonas chlororaphis</name>
    <dbReference type="NCBI Taxonomy" id="587753"/>
    <lineage>
        <taxon>Bacteria</taxon>
        <taxon>Pseudomonadati</taxon>
        <taxon>Pseudomonadota</taxon>
        <taxon>Gammaproteobacteria</taxon>
        <taxon>Pseudomonadales</taxon>
        <taxon>Pseudomonadaceae</taxon>
        <taxon>Pseudomonas</taxon>
    </lineage>
</organism>
<keyword evidence="9" id="KW-0472">Membrane</keyword>
<keyword evidence="4" id="KW-1003">Cell membrane</keyword>
<keyword evidence="6" id="KW-0812">Transmembrane</keyword>
<evidence type="ECO:0000256" key="8">
    <source>
        <dbReference type="ARBA" id="ARBA00022989"/>
    </source>
</evidence>
<name>A0A3G7TNY1_9PSED</name>
<evidence type="ECO:0000256" key="2">
    <source>
        <dbReference type="ARBA" id="ARBA00005318"/>
    </source>
</evidence>
<dbReference type="NCBIfam" id="TIGR01709">
    <property type="entry name" value="typeII_sec_gspL"/>
    <property type="match status" value="1"/>
</dbReference>
<keyword evidence="3" id="KW-0813">Transport</keyword>
<accession>A0A3G7TNY1</accession>
<evidence type="ECO:0000256" key="1">
    <source>
        <dbReference type="ARBA" id="ARBA00004377"/>
    </source>
</evidence>
<dbReference type="RefSeq" id="WP_124320691.1">
    <property type="nucleotide sequence ID" value="NZ_CP027753.1"/>
</dbReference>
<dbReference type="Pfam" id="PF05134">
    <property type="entry name" value="T2SSL"/>
    <property type="match status" value="1"/>
</dbReference>
<evidence type="ECO:0000256" key="7">
    <source>
        <dbReference type="ARBA" id="ARBA00022927"/>
    </source>
</evidence>
<comment type="similarity">
    <text evidence="2">Belongs to the GSP L family.</text>
</comment>
<keyword evidence="8" id="KW-1133">Transmembrane helix</keyword>
<dbReference type="EMBL" id="CP027753">
    <property type="protein sequence ID" value="AZE48813.1"/>
    <property type="molecule type" value="Genomic_DNA"/>
</dbReference>
<dbReference type="Gene3D" id="3.30.420.380">
    <property type="match status" value="1"/>
</dbReference>
<evidence type="ECO:0000256" key="3">
    <source>
        <dbReference type="ARBA" id="ARBA00022448"/>
    </source>
</evidence>
<evidence type="ECO:0000313" key="13">
    <source>
        <dbReference type="Proteomes" id="UP000268048"/>
    </source>
</evidence>
<gene>
    <name evidence="12" type="ORF">C4K04_3141</name>
</gene>
<reference evidence="12 13" key="1">
    <citation type="submission" date="2018-03" db="EMBL/GenBank/DDBJ databases">
        <title>Diversity of phytobeneficial traits revealed by whole-genome analysis of worldwide-isolated phenazine-producing Pseudomonas spp.</title>
        <authorList>
            <person name="Biessy A."/>
            <person name="Novinscak A."/>
            <person name="Blom J."/>
            <person name="Leger G."/>
            <person name="Thomashow L.S."/>
            <person name="Cazorla F.M."/>
            <person name="Josic D."/>
            <person name="Filion M."/>
        </authorList>
    </citation>
    <scope>NUCLEOTIDE SEQUENCE [LARGE SCALE GENOMIC DNA]</scope>
    <source>
        <strain evidence="12 13">B25</strain>
    </source>
</reference>
<keyword evidence="7" id="KW-0653">Protein transport</keyword>
<dbReference type="GO" id="GO:0015628">
    <property type="term" value="P:protein secretion by the type II secretion system"/>
    <property type="evidence" value="ECO:0007669"/>
    <property type="project" value="InterPro"/>
</dbReference>
<dbReference type="InterPro" id="IPR007812">
    <property type="entry name" value="T2SS_protein-GspL"/>
</dbReference>
<comment type="subcellular location">
    <subcellularLocation>
        <location evidence="1">Cell inner membrane</location>
        <topology evidence="1">Single-pass membrane protein</topology>
    </subcellularLocation>
</comment>
<evidence type="ECO:0000256" key="4">
    <source>
        <dbReference type="ARBA" id="ARBA00022475"/>
    </source>
</evidence>
<dbReference type="Proteomes" id="UP000268048">
    <property type="component" value="Chromosome"/>
</dbReference>
<dbReference type="Pfam" id="PF12693">
    <property type="entry name" value="GspL_C"/>
    <property type="match status" value="1"/>
</dbReference>
<dbReference type="InterPro" id="IPR043129">
    <property type="entry name" value="ATPase_NBD"/>
</dbReference>
<sequence>MSRLRVSLPPLHSLTAESRVSFARFQVKDGQVKEAGEASLMQLGQLPKAPAVECFLHPEDSLLASIELPALAPAKVSAAVACAAQALILGHSDSLYVAHSPRDSDGQVHISWLPREALARLGQVLEQAGLKLRGLYPAPYALPVPAAGQLTACLQDQHLLLRHSPRQGSVQPLPEDALQALLANGAGLQWIGEAAPPAALEQLPDSCRWTGQVPDWGLHGGVQNNSARQQGWGRAAALCAVALLVWTLGLNLYAARQAAQGQQLKAQMSQRVQQVFPELPVILNPLQQARQQLAARQSGASGDAPHSFNSLVQQASNAMPFVIGGVEQLNYQNGELQLSLLSDTRVPAPDSGWQGLLTQAGLEASPGDQGWTLRAATGMATGAVPMEADDSEEDEDE</sequence>
<dbReference type="InterPro" id="IPR024230">
    <property type="entry name" value="GspL_cyto_dom"/>
</dbReference>
<proteinExistence type="inferred from homology"/>
<feature type="domain" description="GspL periplasmic" evidence="11">
    <location>
        <begin position="230"/>
        <end position="340"/>
    </location>
</feature>
<feature type="domain" description="GspL cytoplasmic actin-ATPase-like" evidence="10">
    <location>
        <begin position="16"/>
        <end position="183"/>
    </location>
</feature>
<evidence type="ECO:0000259" key="11">
    <source>
        <dbReference type="Pfam" id="PF12693"/>
    </source>
</evidence>
<dbReference type="GO" id="GO:0009276">
    <property type="term" value="C:Gram-negative-bacterium-type cell wall"/>
    <property type="evidence" value="ECO:0007669"/>
    <property type="project" value="InterPro"/>
</dbReference>
<evidence type="ECO:0000256" key="6">
    <source>
        <dbReference type="ARBA" id="ARBA00022692"/>
    </source>
</evidence>
<dbReference type="InterPro" id="IPR025691">
    <property type="entry name" value="GspL_pp_dom"/>
</dbReference>
<dbReference type="AlphaFoldDB" id="A0A3G7TNY1"/>
<evidence type="ECO:0000259" key="10">
    <source>
        <dbReference type="Pfam" id="PF05134"/>
    </source>
</evidence>
<dbReference type="GO" id="GO:0005886">
    <property type="term" value="C:plasma membrane"/>
    <property type="evidence" value="ECO:0007669"/>
    <property type="project" value="UniProtKB-SubCell"/>
</dbReference>